<protein>
    <submittedName>
        <fullName evidence="1">Uncharacterized protein</fullName>
    </submittedName>
</protein>
<reference evidence="1 2" key="1">
    <citation type="submission" date="2019-02" db="EMBL/GenBank/DDBJ databases">
        <title>Genome sequencing of the rare red list fungi Hericium alpestre (H. flagellum).</title>
        <authorList>
            <person name="Buettner E."/>
            <person name="Kellner H."/>
        </authorList>
    </citation>
    <scope>NUCLEOTIDE SEQUENCE [LARGE SCALE GENOMIC DNA]</scope>
    <source>
        <strain evidence="1 2">DSM 108284</strain>
    </source>
</reference>
<keyword evidence="2" id="KW-1185">Reference proteome</keyword>
<dbReference type="AlphaFoldDB" id="A0A4Y9ZJ21"/>
<dbReference type="Proteomes" id="UP000298061">
    <property type="component" value="Unassembled WGS sequence"/>
</dbReference>
<name>A0A4Y9ZJ21_9AGAM</name>
<gene>
    <name evidence="1" type="ORF">EWM64_g10161</name>
</gene>
<dbReference type="EMBL" id="SFCI01002481">
    <property type="protein sequence ID" value="TFY73851.1"/>
    <property type="molecule type" value="Genomic_DNA"/>
</dbReference>
<comment type="caution">
    <text evidence="1">The sequence shown here is derived from an EMBL/GenBank/DDBJ whole genome shotgun (WGS) entry which is preliminary data.</text>
</comment>
<evidence type="ECO:0000313" key="1">
    <source>
        <dbReference type="EMBL" id="TFY73851.1"/>
    </source>
</evidence>
<organism evidence="1 2">
    <name type="scientific">Hericium alpestre</name>
    <dbReference type="NCBI Taxonomy" id="135208"/>
    <lineage>
        <taxon>Eukaryota</taxon>
        <taxon>Fungi</taxon>
        <taxon>Dikarya</taxon>
        <taxon>Basidiomycota</taxon>
        <taxon>Agaricomycotina</taxon>
        <taxon>Agaricomycetes</taxon>
        <taxon>Russulales</taxon>
        <taxon>Hericiaceae</taxon>
        <taxon>Hericium</taxon>
    </lineage>
</organism>
<accession>A0A4Y9ZJ21</accession>
<sequence>MTDILRDIYEPNVRKVGAYKTSYQASRKVAVALKLDLTGEEHTDRPIVARALHKYLAQNKSRIHHNVLRWPPGSTDGPGTSVFVSQVVFLKDDPNLANKELVERDEDRAAKAWLIKHGMEKDELEWVSFWDNFGFAPFGIEEHRPVVKYTYSEPAEPRDKEEWEKQSDREVDREIERILKDERIMKMLKQGK</sequence>
<evidence type="ECO:0000313" key="2">
    <source>
        <dbReference type="Proteomes" id="UP000298061"/>
    </source>
</evidence>
<proteinExistence type="predicted"/>